<comment type="caution">
    <text evidence="3">The sequence shown here is derived from an EMBL/GenBank/DDBJ whole genome shotgun (WGS) entry which is preliminary data.</text>
</comment>
<dbReference type="OrthoDB" id="4233240at2"/>
<dbReference type="AlphaFoldDB" id="A0A318LB34"/>
<evidence type="ECO:0000256" key="1">
    <source>
        <dbReference type="SAM" id="MobiDB-lite"/>
    </source>
</evidence>
<accession>A0A318LB34</accession>
<feature type="region of interest" description="Disordered" evidence="1">
    <location>
        <begin position="28"/>
        <end position="50"/>
    </location>
</feature>
<evidence type="ECO:0000313" key="3">
    <source>
        <dbReference type="EMBL" id="PXY18543.1"/>
    </source>
</evidence>
<feature type="compositionally biased region" description="Low complexity" evidence="1">
    <location>
        <begin position="28"/>
        <end position="44"/>
    </location>
</feature>
<dbReference type="EMBL" id="MASU01000020">
    <property type="protein sequence ID" value="PXY18543.1"/>
    <property type="molecule type" value="Genomic_DNA"/>
</dbReference>
<dbReference type="RefSeq" id="WP_110343545.1">
    <property type="nucleotide sequence ID" value="NZ_JBHVKT010000013.1"/>
</dbReference>
<dbReference type="Proteomes" id="UP000247892">
    <property type="component" value="Unassembled WGS sequence"/>
</dbReference>
<proteinExistence type="predicted"/>
<name>A0A318LB34_9PSEU</name>
<evidence type="ECO:0008006" key="5">
    <source>
        <dbReference type="Google" id="ProtNLM"/>
    </source>
</evidence>
<organism evidence="3 4">
    <name type="scientific">Prauserella flavalba</name>
    <dbReference type="NCBI Taxonomy" id="1477506"/>
    <lineage>
        <taxon>Bacteria</taxon>
        <taxon>Bacillati</taxon>
        <taxon>Actinomycetota</taxon>
        <taxon>Actinomycetes</taxon>
        <taxon>Pseudonocardiales</taxon>
        <taxon>Pseudonocardiaceae</taxon>
        <taxon>Prauserella</taxon>
    </lineage>
</organism>
<keyword evidence="4" id="KW-1185">Reference proteome</keyword>
<feature type="signal peptide" evidence="2">
    <location>
        <begin position="1"/>
        <end position="26"/>
    </location>
</feature>
<keyword evidence="2" id="KW-0732">Signal</keyword>
<reference evidence="3 4" key="1">
    <citation type="submission" date="2016-07" db="EMBL/GenBank/DDBJ databases">
        <title>Draft genome sequence of Prauserella sp. YIM 121212, isolated from alkaline soil.</title>
        <authorList>
            <person name="Ruckert C."/>
            <person name="Albersmeier A."/>
            <person name="Jiang C.-L."/>
            <person name="Jiang Y."/>
            <person name="Kalinowski J."/>
            <person name="Schneider O."/>
            <person name="Winkler A."/>
            <person name="Zotchev S.B."/>
        </authorList>
    </citation>
    <scope>NUCLEOTIDE SEQUENCE [LARGE SCALE GENOMIC DNA]</scope>
    <source>
        <strain evidence="3 4">YIM 121212</strain>
    </source>
</reference>
<gene>
    <name evidence="3" type="ORF">BA062_35035</name>
</gene>
<feature type="chain" id="PRO_5016367456" description="DUF732 domain-containing protein" evidence="2">
    <location>
        <begin position="27"/>
        <end position="182"/>
    </location>
</feature>
<protein>
    <recommendedName>
        <fullName evidence="5">DUF732 domain-containing protein</fullName>
    </recommendedName>
</protein>
<dbReference type="PROSITE" id="PS51257">
    <property type="entry name" value="PROKAR_LIPOPROTEIN"/>
    <property type="match status" value="1"/>
</dbReference>
<evidence type="ECO:0000256" key="2">
    <source>
        <dbReference type="SAM" id="SignalP"/>
    </source>
</evidence>
<evidence type="ECO:0000313" key="4">
    <source>
        <dbReference type="Proteomes" id="UP000247892"/>
    </source>
</evidence>
<sequence length="182" mass="18399">MGWTNRAALALATGALLASCAGEQDAATPRSSAAASPTTTTSAPAPTPEELPVERDIRDAYEAALAAHPGTEGLDRCTRQTPLTDTVCGTALSAAADVADATAQTLTAGNPEHAHLLYGAVLTTASEIRSTVGQLAGSMPCYGLNDEPAPPPQLAAEAQSICAEGADIAKAQWRIFLSTVGA</sequence>